<dbReference type="InterPro" id="IPR036396">
    <property type="entry name" value="Cyt_P450_sf"/>
</dbReference>
<organism evidence="7 8">
    <name type="scientific">Acorus calamus</name>
    <name type="common">Sweet flag</name>
    <dbReference type="NCBI Taxonomy" id="4465"/>
    <lineage>
        <taxon>Eukaryota</taxon>
        <taxon>Viridiplantae</taxon>
        <taxon>Streptophyta</taxon>
        <taxon>Embryophyta</taxon>
        <taxon>Tracheophyta</taxon>
        <taxon>Spermatophyta</taxon>
        <taxon>Magnoliopsida</taxon>
        <taxon>Liliopsida</taxon>
        <taxon>Acoraceae</taxon>
        <taxon>Acorus</taxon>
    </lineage>
</organism>
<feature type="chain" id="PRO_5043384377" evidence="6">
    <location>
        <begin position="27"/>
        <end position="495"/>
    </location>
</feature>
<evidence type="ECO:0000313" key="8">
    <source>
        <dbReference type="Proteomes" id="UP001180020"/>
    </source>
</evidence>
<dbReference type="GO" id="GO:0016705">
    <property type="term" value="F:oxidoreductase activity, acting on paired donors, with incorporation or reduction of molecular oxygen"/>
    <property type="evidence" value="ECO:0007669"/>
    <property type="project" value="InterPro"/>
</dbReference>
<evidence type="ECO:0000256" key="4">
    <source>
        <dbReference type="PIRSR" id="PIRSR602401-1"/>
    </source>
</evidence>
<dbReference type="GO" id="GO:0004497">
    <property type="term" value="F:monooxygenase activity"/>
    <property type="evidence" value="ECO:0007669"/>
    <property type="project" value="UniProtKB-KW"/>
</dbReference>
<dbReference type="PRINTS" id="PR00385">
    <property type="entry name" value="P450"/>
</dbReference>
<evidence type="ECO:0000256" key="3">
    <source>
        <dbReference type="ARBA" id="ARBA00023004"/>
    </source>
</evidence>
<dbReference type="Proteomes" id="UP001180020">
    <property type="component" value="Unassembled WGS sequence"/>
</dbReference>
<keyword evidence="3 4" id="KW-0408">Iron</keyword>
<dbReference type="PANTHER" id="PTHR47955">
    <property type="entry name" value="CYTOCHROME P450 FAMILY 71 PROTEIN"/>
    <property type="match status" value="1"/>
</dbReference>
<proteinExistence type="inferred from homology"/>
<name>A0AAV9DTA9_ACOCL</name>
<keyword evidence="5" id="KW-0503">Monooxygenase</keyword>
<evidence type="ECO:0000256" key="6">
    <source>
        <dbReference type="SAM" id="SignalP"/>
    </source>
</evidence>
<feature type="binding site" description="axial binding residue" evidence="4">
    <location>
        <position position="438"/>
    </location>
    <ligand>
        <name>heme</name>
        <dbReference type="ChEBI" id="CHEBI:30413"/>
    </ligand>
    <ligandPart>
        <name>Fe</name>
        <dbReference type="ChEBI" id="CHEBI:18248"/>
    </ligandPart>
</feature>
<reference evidence="7" key="1">
    <citation type="journal article" date="2023" name="Nat. Commun.">
        <title>Diploid and tetraploid genomes of Acorus and the evolution of monocots.</title>
        <authorList>
            <person name="Ma L."/>
            <person name="Liu K.W."/>
            <person name="Li Z."/>
            <person name="Hsiao Y.Y."/>
            <person name="Qi Y."/>
            <person name="Fu T."/>
            <person name="Tang G.D."/>
            <person name="Zhang D."/>
            <person name="Sun W.H."/>
            <person name="Liu D.K."/>
            <person name="Li Y."/>
            <person name="Chen G.Z."/>
            <person name="Liu X.D."/>
            <person name="Liao X.Y."/>
            <person name="Jiang Y.T."/>
            <person name="Yu X."/>
            <person name="Hao Y."/>
            <person name="Huang J."/>
            <person name="Zhao X.W."/>
            <person name="Ke S."/>
            <person name="Chen Y.Y."/>
            <person name="Wu W.L."/>
            <person name="Hsu J.L."/>
            <person name="Lin Y.F."/>
            <person name="Huang M.D."/>
            <person name="Li C.Y."/>
            <person name="Huang L."/>
            <person name="Wang Z.W."/>
            <person name="Zhao X."/>
            <person name="Zhong W.Y."/>
            <person name="Peng D.H."/>
            <person name="Ahmad S."/>
            <person name="Lan S."/>
            <person name="Zhang J.S."/>
            <person name="Tsai W.C."/>
            <person name="Van de Peer Y."/>
            <person name="Liu Z.J."/>
        </authorList>
    </citation>
    <scope>NUCLEOTIDE SEQUENCE</scope>
    <source>
        <strain evidence="7">CP</strain>
    </source>
</reference>
<protein>
    <submittedName>
        <fullName evidence="7">Cytochrome P450 71A1</fullName>
    </submittedName>
</protein>
<keyword evidence="2 4" id="KW-0479">Metal-binding</keyword>
<evidence type="ECO:0000313" key="7">
    <source>
        <dbReference type="EMBL" id="KAK1303900.1"/>
    </source>
</evidence>
<dbReference type="InterPro" id="IPR001128">
    <property type="entry name" value="Cyt_P450"/>
</dbReference>
<evidence type="ECO:0000256" key="1">
    <source>
        <dbReference type="ARBA" id="ARBA00010617"/>
    </source>
</evidence>
<comment type="cofactor">
    <cofactor evidence="4">
        <name>heme</name>
        <dbReference type="ChEBI" id="CHEBI:30413"/>
    </cofactor>
</comment>
<dbReference type="AlphaFoldDB" id="A0AAV9DTA9"/>
<evidence type="ECO:0000256" key="2">
    <source>
        <dbReference type="ARBA" id="ARBA00022723"/>
    </source>
</evidence>
<keyword evidence="5" id="KW-0560">Oxidoreductase</keyword>
<dbReference type="Gene3D" id="1.10.630.10">
    <property type="entry name" value="Cytochrome P450"/>
    <property type="match status" value="1"/>
</dbReference>
<sequence length="495" mass="56046">MSVLVAILLFIVPLLLLLLNHRRCSTMKTKLPPSPYKLPIIGNLHQLSPPPHRSLHALSQKYGPIMHLQLGSVSAIIISSPDLAQEVMKTNDLVFASRPSLVTANKLFYSSEDVAFTPYGEYWRQARKICVLHLLNSKRVQSFGAIREDEVEHMIEKVSRKTSLEPINLTMLLNSLTANTISKVSLGNSLEEGLSNKLCKLIEELSAFFETSHLEDYFPCLAWVNAINGMNKRMNKWFRDWDGFLDQVINDHVVRSVGSQNNTNADIVEVLLSLQKDQDSSLSLTMNNIKAIITDMFAAGTDTSFILLDWAMVELMRSPRVMKKVQDEIRCIMKKKSKIDESDIAQMAYLKAVIKETLRLHPPLPLLLPHESMKEATIRGHRIPTKTMVMVNAWAIGRDTKSWEDPEDFQPERFLNSSVDFKGNDFQFIPFGSGRRVCPGIQFAMTGVELALANLLCRFDWRLPDDMKAEELDMTEAPGITVRRMSNLLVIATAY</sequence>
<dbReference type="PROSITE" id="PS00086">
    <property type="entry name" value="CYTOCHROME_P450"/>
    <property type="match status" value="1"/>
</dbReference>
<dbReference type="InterPro" id="IPR002401">
    <property type="entry name" value="Cyt_P450_E_grp-I"/>
</dbReference>
<gene>
    <name evidence="7" type="primary">CYP71A1</name>
    <name evidence="7" type="ORF">QJS10_CPB11g00637</name>
</gene>
<accession>A0AAV9DTA9</accession>
<dbReference type="GO" id="GO:0005506">
    <property type="term" value="F:iron ion binding"/>
    <property type="evidence" value="ECO:0007669"/>
    <property type="project" value="InterPro"/>
</dbReference>
<dbReference type="GO" id="GO:0020037">
    <property type="term" value="F:heme binding"/>
    <property type="evidence" value="ECO:0007669"/>
    <property type="project" value="InterPro"/>
</dbReference>
<dbReference type="PANTHER" id="PTHR47955:SF15">
    <property type="entry name" value="CYTOCHROME P450 71A2-LIKE"/>
    <property type="match status" value="1"/>
</dbReference>
<dbReference type="InterPro" id="IPR017972">
    <property type="entry name" value="Cyt_P450_CS"/>
</dbReference>
<reference evidence="7" key="2">
    <citation type="submission" date="2023-06" db="EMBL/GenBank/DDBJ databases">
        <authorList>
            <person name="Ma L."/>
            <person name="Liu K.-W."/>
            <person name="Li Z."/>
            <person name="Hsiao Y.-Y."/>
            <person name="Qi Y."/>
            <person name="Fu T."/>
            <person name="Tang G."/>
            <person name="Zhang D."/>
            <person name="Sun W.-H."/>
            <person name="Liu D.-K."/>
            <person name="Li Y."/>
            <person name="Chen G.-Z."/>
            <person name="Liu X.-D."/>
            <person name="Liao X.-Y."/>
            <person name="Jiang Y.-T."/>
            <person name="Yu X."/>
            <person name="Hao Y."/>
            <person name="Huang J."/>
            <person name="Zhao X.-W."/>
            <person name="Ke S."/>
            <person name="Chen Y.-Y."/>
            <person name="Wu W.-L."/>
            <person name="Hsu J.-L."/>
            <person name="Lin Y.-F."/>
            <person name="Huang M.-D."/>
            <person name="Li C.-Y."/>
            <person name="Huang L."/>
            <person name="Wang Z.-W."/>
            <person name="Zhao X."/>
            <person name="Zhong W.-Y."/>
            <person name="Peng D.-H."/>
            <person name="Ahmad S."/>
            <person name="Lan S."/>
            <person name="Zhang J.-S."/>
            <person name="Tsai W.-C."/>
            <person name="Van De Peer Y."/>
            <person name="Liu Z.-J."/>
        </authorList>
    </citation>
    <scope>NUCLEOTIDE SEQUENCE</scope>
    <source>
        <strain evidence="7">CP</strain>
        <tissue evidence="7">Leaves</tissue>
    </source>
</reference>
<dbReference type="PRINTS" id="PR00463">
    <property type="entry name" value="EP450I"/>
</dbReference>
<keyword evidence="4 5" id="KW-0349">Heme</keyword>
<evidence type="ECO:0000256" key="5">
    <source>
        <dbReference type="RuleBase" id="RU000461"/>
    </source>
</evidence>
<keyword evidence="6" id="KW-0732">Signal</keyword>
<dbReference type="SUPFAM" id="SSF48264">
    <property type="entry name" value="Cytochrome P450"/>
    <property type="match status" value="1"/>
</dbReference>
<keyword evidence="8" id="KW-1185">Reference proteome</keyword>
<comment type="similarity">
    <text evidence="1 5">Belongs to the cytochrome P450 family.</text>
</comment>
<dbReference type="CDD" id="cd11072">
    <property type="entry name" value="CYP71-like"/>
    <property type="match status" value="1"/>
</dbReference>
<dbReference type="EMBL" id="JAUJYO010000011">
    <property type="protein sequence ID" value="KAK1303900.1"/>
    <property type="molecule type" value="Genomic_DNA"/>
</dbReference>
<dbReference type="FunFam" id="1.10.630.10:FF:000011">
    <property type="entry name" value="Cytochrome P450 83B1"/>
    <property type="match status" value="1"/>
</dbReference>
<feature type="signal peptide" evidence="6">
    <location>
        <begin position="1"/>
        <end position="26"/>
    </location>
</feature>
<comment type="caution">
    <text evidence="7">The sequence shown here is derived from an EMBL/GenBank/DDBJ whole genome shotgun (WGS) entry which is preliminary data.</text>
</comment>
<dbReference type="Pfam" id="PF00067">
    <property type="entry name" value="p450"/>
    <property type="match status" value="1"/>
</dbReference>